<evidence type="ECO:0000313" key="2">
    <source>
        <dbReference type="Proteomes" id="UP001341840"/>
    </source>
</evidence>
<name>A0ABU6YV43_9FABA</name>
<keyword evidence="2" id="KW-1185">Reference proteome</keyword>
<comment type="caution">
    <text evidence="1">The sequence shown here is derived from an EMBL/GenBank/DDBJ whole genome shotgun (WGS) entry which is preliminary data.</text>
</comment>
<gene>
    <name evidence="1" type="ORF">PIB30_096969</name>
</gene>
<accession>A0ABU6YV43</accession>
<organism evidence="1 2">
    <name type="scientific">Stylosanthes scabra</name>
    <dbReference type="NCBI Taxonomy" id="79078"/>
    <lineage>
        <taxon>Eukaryota</taxon>
        <taxon>Viridiplantae</taxon>
        <taxon>Streptophyta</taxon>
        <taxon>Embryophyta</taxon>
        <taxon>Tracheophyta</taxon>
        <taxon>Spermatophyta</taxon>
        <taxon>Magnoliopsida</taxon>
        <taxon>eudicotyledons</taxon>
        <taxon>Gunneridae</taxon>
        <taxon>Pentapetalae</taxon>
        <taxon>rosids</taxon>
        <taxon>fabids</taxon>
        <taxon>Fabales</taxon>
        <taxon>Fabaceae</taxon>
        <taxon>Papilionoideae</taxon>
        <taxon>50 kb inversion clade</taxon>
        <taxon>dalbergioids sensu lato</taxon>
        <taxon>Dalbergieae</taxon>
        <taxon>Pterocarpus clade</taxon>
        <taxon>Stylosanthes</taxon>
    </lineage>
</organism>
<feature type="non-terminal residue" evidence="1">
    <location>
        <position position="1"/>
    </location>
</feature>
<protein>
    <submittedName>
        <fullName evidence="1">Uncharacterized protein</fullName>
    </submittedName>
</protein>
<reference evidence="1 2" key="1">
    <citation type="journal article" date="2023" name="Plants (Basel)">
        <title>Bridging the Gap: Combining Genomics and Transcriptomics Approaches to Understand Stylosanthes scabra, an Orphan Legume from the Brazilian Caatinga.</title>
        <authorList>
            <person name="Ferreira-Neto J.R.C."/>
            <person name="da Silva M.D."/>
            <person name="Binneck E."/>
            <person name="de Melo N.F."/>
            <person name="da Silva R.H."/>
            <person name="de Melo A.L.T.M."/>
            <person name="Pandolfi V."/>
            <person name="Bustamante F.O."/>
            <person name="Brasileiro-Vidal A.C."/>
            <person name="Benko-Iseppon A.M."/>
        </authorList>
    </citation>
    <scope>NUCLEOTIDE SEQUENCE [LARGE SCALE GENOMIC DNA]</scope>
    <source>
        <tissue evidence="1">Leaves</tissue>
    </source>
</reference>
<dbReference type="Proteomes" id="UP001341840">
    <property type="component" value="Unassembled WGS sequence"/>
</dbReference>
<proteinExistence type="predicted"/>
<dbReference type="EMBL" id="JASCZI010244001">
    <property type="protein sequence ID" value="MED6213810.1"/>
    <property type="molecule type" value="Genomic_DNA"/>
</dbReference>
<sequence length="167" mass="18471">NDGQLQYSLQCYGSPILSYHHSSSQPLQLCKFATLLTHHHLHHRHVVAAAPASIAYNLPSSPRTHPCSLSLSLRRGCCLIFSLTAAPPLPCPGAAEAHCKRHRELQHPLFLTHSSVATSRVVGRTFNQPSSAFFIPEMTPYLNQLVYMRGHLSFIQASDRKIVAKAV</sequence>
<evidence type="ECO:0000313" key="1">
    <source>
        <dbReference type="EMBL" id="MED6213810.1"/>
    </source>
</evidence>